<evidence type="ECO:0000313" key="3">
    <source>
        <dbReference type="Proteomes" id="UP001642409"/>
    </source>
</evidence>
<protein>
    <submittedName>
        <fullName evidence="2">Hypothetical_protein</fullName>
    </submittedName>
</protein>
<gene>
    <name evidence="2" type="ORF">HINF_LOCUS44480</name>
    <name evidence="1" type="ORF">HINF_LOCUS55442</name>
</gene>
<accession>A0AA86UWS9</accession>
<evidence type="ECO:0000313" key="1">
    <source>
        <dbReference type="EMBL" id="CAI9967797.1"/>
    </source>
</evidence>
<dbReference type="AlphaFoldDB" id="A0AA86UWS9"/>
<dbReference type="EMBL" id="CATOUU010001030">
    <property type="protein sequence ID" value="CAI9967797.1"/>
    <property type="molecule type" value="Genomic_DNA"/>
</dbReference>
<name>A0AA86UWS9_9EUKA</name>
<reference evidence="2 3" key="2">
    <citation type="submission" date="2024-07" db="EMBL/GenBank/DDBJ databases">
        <authorList>
            <person name="Akdeniz Z."/>
        </authorList>
    </citation>
    <scope>NUCLEOTIDE SEQUENCE [LARGE SCALE GENOMIC DNA]</scope>
</reference>
<proteinExistence type="predicted"/>
<comment type="caution">
    <text evidence="1">The sequence shown here is derived from an EMBL/GenBank/DDBJ whole genome shotgun (WGS) entry which is preliminary data.</text>
</comment>
<dbReference type="EMBL" id="CAXDID020000189">
    <property type="protein sequence ID" value="CAL6051669.1"/>
    <property type="molecule type" value="Genomic_DNA"/>
</dbReference>
<sequence>MSCFPFKLYLRRTWSRYSLPTPGSLYHWTGYWKTMRWYSSRTFYSASTSIFVLEIVRTVTLSSLEISSMISLFRTDLFGFYFRYYYYIKQNKLSILSFTNLSSILN</sequence>
<reference evidence="1" key="1">
    <citation type="submission" date="2023-06" db="EMBL/GenBank/DDBJ databases">
        <authorList>
            <person name="Kurt Z."/>
        </authorList>
    </citation>
    <scope>NUCLEOTIDE SEQUENCE</scope>
</reference>
<evidence type="ECO:0000313" key="2">
    <source>
        <dbReference type="EMBL" id="CAL6051669.1"/>
    </source>
</evidence>
<organism evidence="1">
    <name type="scientific">Hexamita inflata</name>
    <dbReference type="NCBI Taxonomy" id="28002"/>
    <lineage>
        <taxon>Eukaryota</taxon>
        <taxon>Metamonada</taxon>
        <taxon>Diplomonadida</taxon>
        <taxon>Hexamitidae</taxon>
        <taxon>Hexamitinae</taxon>
        <taxon>Hexamita</taxon>
    </lineage>
</organism>
<dbReference type="Proteomes" id="UP001642409">
    <property type="component" value="Unassembled WGS sequence"/>
</dbReference>
<keyword evidence="3" id="KW-1185">Reference proteome</keyword>